<feature type="domain" description="Helix-hairpin-helix DNA-binding motif class 1" evidence="7">
    <location>
        <begin position="108"/>
        <end position="127"/>
    </location>
</feature>
<comment type="caution">
    <text evidence="6">Lacks conserved residue(s) required for the propagation of feature annotation.</text>
</comment>
<feature type="region of interest" description="Domain I" evidence="6">
    <location>
        <begin position="1"/>
        <end position="64"/>
    </location>
</feature>
<dbReference type="SUPFAM" id="SSF50249">
    <property type="entry name" value="Nucleic acid-binding proteins"/>
    <property type="match status" value="1"/>
</dbReference>
<dbReference type="Gene3D" id="1.10.150.20">
    <property type="entry name" value="5' to 3' exonuclease, C-terminal subdomain"/>
    <property type="match status" value="1"/>
</dbReference>
<dbReference type="Gene3D" id="2.40.50.140">
    <property type="entry name" value="Nucleic acid-binding proteins"/>
    <property type="match status" value="1"/>
</dbReference>
<gene>
    <name evidence="6 8" type="primary">ruvA</name>
    <name evidence="8" type="ORF">D4A47_03550</name>
</gene>
<comment type="subcellular location">
    <subcellularLocation>
        <location evidence="6">Cytoplasm</location>
    </subcellularLocation>
</comment>
<dbReference type="Pfam" id="PF01330">
    <property type="entry name" value="RuvA_N"/>
    <property type="match status" value="1"/>
</dbReference>
<accession>A0A498CNM6</accession>
<dbReference type="GO" id="GO:0005737">
    <property type="term" value="C:cytoplasm"/>
    <property type="evidence" value="ECO:0007669"/>
    <property type="project" value="UniProtKB-SubCell"/>
</dbReference>
<name>A0A498CNM6_9FIRM</name>
<proteinExistence type="inferred from homology"/>
<dbReference type="InterPro" id="IPR013849">
    <property type="entry name" value="DNA_helicase_Holl-junc_RuvA_I"/>
</dbReference>
<dbReference type="GO" id="GO:0000400">
    <property type="term" value="F:four-way junction DNA binding"/>
    <property type="evidence" value="ECO:0007669"/>
    <property type="project" value="UniProtKB-UniRule"/>
</dbReference>
<evidence type="ECO:0000313" key="9">
    <source>
        <dbReference type="Proteomes" id="UP000276301"/>
    </source>
</evidence>
<feature type="region of interest" description="Domain III" evidence="6">
    <location>
        <begin position="153"/>
        <end position="200"/>
    </location>
</feature>
<keyword evidence="5 6" id="KW-0234">DNA repair</keyword>
<comment type="domain">
    <text evidence="6">Has three domains with a flexible linker between the domains II and III and assumes an 'L' shape. Domain III is highly mobile and contacts RuvB.</text>
</comment>
<comment type="function">
    <text evidence="6">The RuvA-RuvB-RuvC complex processes Holliday junction (HJ) DNA during genetic recombination and DNA repair, while the RuvA-RuvB complex plays an important role in the rescue of blocked DNA replication forks via replication fork reversal (RFR). RuvA specifically binds to HJ cruciform DNA, conferring on it an open structure. The RuvB hexamer acts as an ATP-dependent pump, pulling dsDNA into and through the RuvAB complex. HJ branch migration allows RuvC to scan DNA until it finds its consensus sequence, where it cleaves and resolves the cruciform DNA.</text>
</comment>
<dbReference type="Pfam" id="PF14520">
    <property type="entry name" value="HHH_5"/>
    <property type="match status" value="1"/>
</dbReference>
<dbReference type="SMART" id="SM00278">
    <property type="entry name" value="HhH1"/>
    <property type="match status" value="2"/>
</dbReference>
<keyword evidence="4 6" id="KW-0233">DNA recombination</keyword>
<organism evidence="8 9">
    <name type="scientific">Anaerotruncus massiliensis</name>
    <name type="common">ex Liu et al. 2021</name>
    <dbReference type="NCBI Taxonomy" id="2321404"/>
    <lineage>
        <taxon>Bacteria</taxon>
        <taxon>Bacillati</taxon>
        <taxon>Bacillota</taxon>
        <taxon>Clostridia</taxon>
        <taxon>Eubacteriales</taxon>
        <taxon>Oscillospiraceae</taxon>
        <taxon>Anaerotruncus</taxon>
    </lineage>
</organism>
<dbReference type="NCBIfam" id="TIGR00084">
    <property type="entry name" value="ruvA"/>
    <property type="match status" value="1"/>
</dbReference>
<dbReference type="EMBL" id="RCHT01000003">
    <property type="protein sequence ID" value="RLL13553.1"/>
    <property type="molecule type" value="Genomic_DNA"/>
</dbReference>
<dbReference type="GO" id="GO:0006281">
    <property type="term" value="P:DNA repair"/>
    <property type="evidence" value="ECO:0007669"/>
    <property type="project" value="UniProtKB-UniRule"/>
</dbReference>
<dbReference type="Gene3D" id="1.10.8.10">
    <property type="entry name" value="DNA helicase RuvA subunit, C-terminal domain"/>
    <property type="match status" value="1"/>
</dbReference>
<dbReference type="InterPro" id="IPR003583">
    <property type="entry name" value="Hlx-hairpin-Hlx_DNA-bd_motif"/>
</dbReference>
<sequence length="200" mass="20946">MYYCVTGKLIHVEPYLAVVSCGGVGYKCMTTMTTLSCLPPAGGEVTLYTHLNVREDALDLYGFYTQAERTAFQMLIGVSGVGPKSALAVLSDMTPDQLSLAVASGDAKSLRNAPGIGPKVAQRIILELKDKLGTDGLAEGMQEVAAQLRSETTNMSEAVSALCVLGYSQSEAARALAGMAADTPVDELIKHGLKALSGGR</sequence>
<evidence type="ECO:0000259" key="7">
    <source>
        <dbReference type="SMART" id="SM00278"/>
    </source>
</evidence>
<evidence type="ECO:0000256" key="6">
    <source>
        <dbReference type="HAMAP-Rule" id="MF_00031"/>
    </source>
</evidence>
<dbReference type="InterPro" id="IPR010994">
    <property type="entry name" value="RuvA_2-like"/>
</dbReference>
<evidence type="ECO:0000256" key="4">
    <source>
        <dbReference type="ARBA" id="ARBA00023172"/>
    </source>
</evidence>
<dbReference type="RefSeq" id="WP_101550251.1">
    <property type="nucleotide sequence ID" value="NZ_DBFNFR010000080.1"/>
</dbReference>
<dbReference type="SUPFAM" id="SSF46929">
    <property type="entry name" value="DNA helicase RuvA subunit, C-terminal domain"/>
    <property type="match status" value="1"/>
</dbReference>
<dbReference type="GO" id="GO:0048476">
    <property type="term" value="C:Holliday junction resolvase complex"/>
    <property type="evidence" value="ECO:0007669"/>
    <property type="project" value="UniProtKB-UniRule"/>
</dbReference>
<reference evidence="8 9" key="1">
    <citation type="submission" date="2018-10" db="EMBL/GenBank/DDBJ databases">
        <title>Anaerotruncus faecis sp. nov., isolated from human feces.</title>
        <authorList>
            <person name="Wang Y.-J."/>
        </authorList>
    </citation>
    <scope>NUCLEOTIDE SEQUENCE [LARGE SCALE GENOMIC DNA]</scope>
    <source>
        <strain evidence="8 9">22A2-44</strain>
    </source>
</reference>
<dbReference type="InterPro" id="IPR012340">
    <property type="entry name" value="NA-bd_OB-fold"/>
</dbReference>
<dbReference type="InterPro" id="IPR036267">
    <property type="entry name" value="RuvA_C_sf"/>
</dbReference>
<dbReference type="InterPro" id="IPR011114">
    <property type="entry name" value="RuvA_C"/>
</dbReference>
<keyword evidence="2 6" id="KW-0227">DNA damage</keyword>
<dbReference type="GO" id="GO:0005524">
    <property type="term" value="F:ATP binding"/>
    <property type="evidence" value="ECO:0007669"/>
    <property type="project" value="InterPro"/>
</dbReference>
<comment type="similarity">
    <text evidence="6">Belongs to the RuvA family.</text>
</comment>
<comment type="subunit">
    <text evidence="6">Homotetramer. Forms an RuvA(8)-RuvB(12)-Holliday junction (HJ) complex. HJ DNA is sandwiched between 2 RuvA tetramers; dsDNA enters through RuvA and exits via RuvB. An RuvB hexamer assembles on each DNA strand where it exits the tetramer. Each RuvB hexamer is contacted by two RuvA subunits (via domain III) on 2 adjacent RuvB subunits; this complex drives branch migration. In the full resolvosome a probable DNA-RuvA(4)-RuvB(12)-RuvC(2) complex forms which resolves the HJ.</text>
</comment>
<evidence type="ECO:0000256" key="3">
    <source>
        <dbReference type="ARBA" id="ARBA00023125"/>
    </source>
</evidence>
<dbReference type="GO" id="GO:0006310">
    <property type="term" value="P:DNA recombination"/>
    <property type="evidence" value="ECO:0007669"/>
    <property type="project" value="UniProtKB-UniRule"/>
</dbReference>
<feature type="domain" description="Helix-hairpin-helix DNA-binding motif class 1" evidence="7">
    <location>
        <begin position="73"/>
        <end position="92"/>
    </location>
</feature>
<dbReference type="AlphaFoldDB" id="A0A498CNM6"/>
<keyword evidence="1 6" id="KW-0963">Cytoplasm</keyword>
<dbReference type="GO" id="GO:0009379">
    <property type="term" value="C:Holliday junction helicase complex"/>
    <property type="evidence" value="ECO:0007669"/>
    <property type="project" value="InterPro"/>
</dbReference>
<dbReference type="CDD" id="cd14332">
    <property type="entry name" value="UBA_RuvA_C"/>
    <property type="match status" value="1"/>
</dbReference>
<dbReference type="SUPFAM" id="SSF47781">
    <property type="entry name" value="RuvA domain 2-like"/>
    <property type="match status" value="1"/>
</dbReference>
<evidence type="ECO:0000313" key="8">
    <source>
        <dbReference type="EMBL" id="RLL13553.1"/>
    </source>
</evidence>
<evidence type="ECO:0000256" key="5">
    <source>
        <dbReference type="ARBA" id="ARBA00023204"/>
    </source>
</evidence>
<comment type="caution">
    <text evidence="8">The sequence shown here is derived from an EMBL/GenBank/DDBJ whole genome shotgun (WGS) entry which is preliminary data.</text>
</comment>
<evidence type="ECO:0000256" key="1">
    <source>
        <dbReference type="ARBA" id="ARBA00022490"/>
    </source>
</evidence>
<protein>
    <recommendedName>
        <fullName evidence="6">Holliday junction branch migration complex subunit RuvA</fullName>
    </recommendedName>
</protein>
<dbReference type="Pfam" id="PF07499">
    <property type="entry name" value="RuvA_C"/>
    <property type="match status" value="1"/>
</dbReference>
<dbReference type="GO" id="GO:0009378">
    <property type="term" value="F:four-way junction helicase activity"/>
    <property type="evidence" value="ECO:0007669"/>
    <property type="project" value="InterPro"/>
</dbReference>
<dbReference type="HAMAP" id="MF_00031">
    <property type="entry name" value="DNA_HJ_migration_RuvA"/>
    <property type="match status" value="1"/>
</dbReference>
<evidence type="ECO:0000256" key="2">
    <source>
        <dbReference type="ARBA" id="ARBA00022763"/>
    </source>
</evidence>
<keyword evidence="3 6" id="KW-0238">DNA-binding</keyword>
<dbReference type="Proteomes" id="UP000276301">
    <property type="component" value="Unassembled WGS sequence"/>
</dbReference>
<dbReference type="InterPro" id="IPR000085">
    <property type="entry name" value="RuvA"/>
</dbReference>
<keyword evidence="9" id="KW-1185">Reference proteome</keyword>